<dbReference type="GO" id="GO:0003735">
    <property type="term" value="F:structural constituent of ribosome"/>
    <property type="evidence" value="ECO:0007669"/>
    <property type="project" value="InterPro"/>
</dbReference>
<protein>
    <submittedName>
        <fullName evidence="4">Ribosomal L27e</fullName>
    </submittedName>
</protein>
<dbReference type="FunFam" id="2.30.30.770:FF:000001">
    <property type="entry name" value="60S ribosomal protein L27"/>
    <property type="match status" value="1"/>
</dbReference>
<dbReference type="InterPro" id="IPR038655">
    <property type="entry name" value="Ribosomal_eL27_sf"/>
</dbReference>
<dbReference type="GO" id="GO:0005840">
    <property type="term" value="C:ribosome"/>
    <property type="evidence" value="ECO:0007669"/>
    <property type="project" value="UniProtKB-KW"/>
</dbReference>
<comment type="similarity">
    <text evidence="1">Belongs to the eukaryotic ribosomal protein eL27 family.</text>
</comment>
<reference evidence="4 5" key="1">
    <citation type="journal article" date="2017" name="BMC Genomics">
        <title>Chromosome level assembly and secondary metabolite potential of the parasitic fungus Cordyceps militaris.</title>
        <authorList>
            <person name="Kramer G.J."/>
            <person name="Nodwell J.R."/>
        </authorList>
    </citation>
    <scope>NUCLEOTIDE SEQUENCE [LARGE SCALE GENOMIC DNA]</scope>
    <source>
        <strain evidence="4 5">ATCC 34164</strain>
    </source>
</reference>
<evidence type="ECO:0000313" key="4">
    <source>
        <dbReference type="EMBL" id="ATY66161.1"/>
    </source>
</evidence>
<keyword evidence="2" id="KW-0689">Ribosomal protein</keyword>
<dbReference type="PANTHER" id="PTHR10497">
    <property type="entry name" value="60S RIBOSOMAL PROTEIN L27"/>
    <property type="match status" value="1"/>
</dbReference>
<dbReference type="AlphaFoldDB" id="A0A2H4SSS7"/>
<evidence type="ECO:0000256" key="1">
    <source>
        <dbReference type="ARBA" id="ARBA00009124"/>
    </source>
</evidence>
<dbReference type="OrthoDB" id="539634at2759"/>
<dbReference type="Gene3D" id="1.25.40.10">
    <property type="entry name" value="Tetratricopeptide repeat domain"/>
    <property type="match status" value="1"/>
</dbReference>
<name>A0A2H4SSS7_CORMI</name>
<evidence type="ECO:0000313" key="5">
    <source>
        <dbReference type="Proteomes" id="UP000323067"/>
    </source>
</evidence>
<dbReference type="Gene3D" id="2.30.30.770">
    <property type="match status" value="1"/>
</dbReference>
<dbReference type="GO" id="GO:1990904">
    <property type="term" value="C:ribonucleoprotein complex"/>
    <property type="evidence" value="ECO:0007669"/>
    <property type="project" value="UniProtKB-KW"/>
</dbReference>
<dbReference type="InterPro" id="IPR001141">
    <property type="entry name" value="Ribosomal_eL27"/>
</dbReference>
<organism evidence="4 5">
    <name type="scientific">Cordyceps militaris</name>
    <name type="common">Caterpillar fungus</name>
    <name type="synonym">Clavaria militaris</name>
    <dbReference type="NCBI Taxonomy" id="73501"/>
    <lineage>
        <taxon>Eukaryota</taxon>
        <taxon>Fungi</taxon>
        <taxon>Dikarya</taxon>
        <taxon>Ascomycota</taxon>
        <taxon>Pezizomycotina</taxon>
        <taxon>Sordariomycetes</taxon>
        <taxon>Hypocreomycetidae</taxon>
        <taxon>Hypocreales</taxon>
        <taxon>Cordycipitaceae</taxon>
        <taxon>Cordyceps</taxon>
    </lineage>
</organism>
<dbReference type="VEuPathDB" id="FungiDB:A9K55_001839"/>
<evidence type="ECO:0000256" key="3">
    <source>
        <dbReference type="ARBA" id="ARBA00023274"/>
    </source>
</evidence>
<dbReference type="GO" id="GO:0006412">
    <property type="term" value="P:translation"/>
    <property type="evidence" value="ECO:0007669"/>
    <property type="project" value="InterPro"/>
</dbReference>
<dbReference type="InterPro" id="IPR011990">
    <property type="entry name" value="TPR-like_helical_dom_sf"/>
</dbReference>
<keyword evidence="3" id="KW-0687">Ribonucleoprotein</keyword>
<dbReference type="SUPFAM" id="SSF50104">
    <property type="entry name" value="Translation proteins SH3-like domain"/>
    <property type="match status" value="1"/>
</dbReference>
<proteinExistence type="inferred from homology"/>
<dbReference type="EMBL" id="CP023326">
    <property type="protein sequence ID" value="ATY66161.1"/>
    <property type="molecule type" value="Genomic_DNA"/>
</dbReference>
<dbReference type="VEuPathDB" id="FungiDB:CCM_00269"/>
<sequence>MAAHVDLSQRDMNVLEKMRDPDFNPETSLVLDERLPRDPHLIDPAVYEHVASRERAIVQSLQALEADLAQAQDLDADARAVDGYRTAVAALDQLISEHPRYASARNNRAQATRRLYGDLMLLSVTTTSAASAVPLIPAPAADEKRQAAARALADLETSIALLTPRALASPMAPTAARTLSSALTQRGAVYLQTGKMLRADRALDVDQSRDEASWSAHRFQEAASHDLALGGRYGNEIAKNLAVSVNPTAKLCGQIVREAMRKEYGPGFMGPEPEDVTLEKPLIPHTTYPPDKMKFLKVGRVAIITRGRYAGKKVVIIQPVDNGNKPHPFGHAVVAGIERYPSKITRRMSKARQEKRSKVKPFIKVINYNHLMPTRYTLELEGLKGSVTADTFKEVSHREDAKKTVKKALEERYSSGKNRWFFTPLSTFFFFFSSLRSTWGAWRGNKVKVESFG</sequence>
<dbReference type="Proteomes" id="UP000323067">
    <property type="component" value="Chromosome iii"/>
</dbReference>
<dbReference type="Pfam" id="PF01777">
    <property type="entry name" value="Ribosomal_L27e"/>
    <property type="match status" value="1"/>
</dbReference>
<dbReference type="CDD" id="cd06090">
    <property type="entry name" value="KOW_RPL27"/>
    <property type="match status" value="1"/>
</dbReference>
<accession>A0A2H4SSS7</accession>
<gene>
    <name evidence="4" type="ORF">A9K55_001839</name>
</gene>
<dbReference type="InterPro" id="IPR008991">
    <property type="entry name" value="Translation_prot_SH3-like_sf"/>
</dbReference>
<dbReference type="InterPro" id="IPR041991">
    <property type="entry name" value="Ribosomal_eL27_KOW"/>
</dbReference>
<dbReference type="VEuPathDB" id="FungiDB:CCM_00267"/>
<evidence type="ECO:0000256" key="2">
    <source>
        <dbReference type="ARBA" id="ARBA00022980"/>
    </source>
</evidence>